<protein>
    <submittedName>
        <fullName evidence="12">Uncharacterized protein</fullName>
    </submittedName>
</protein>
<dbReference type="OrthoDB" id="8951452at2759"/>
<name>A0A9Q1EAL9_SYNKA</name>
<keyword evidence="3" id="KW-0812">Transmembrane</keyword>
<dbReference type="Proteomes" id="UP001152622">
    <property type="component" value="Chromosome 21"/>
</dbReference>
<evidence type="ECO:0000256" key="10">
    <source>
        <dbReference type="ARBA" id="ARBA00023319"/>
    </source>
</evidence>
<evidence type="ECO:0000256" key="9">
    <source>
        <dbReference type="ARBA" id="ARBA00023180"/>
    </source>
</evidence>
<dbReference type="GO" id="GO:0042102">
    <property type="term" value="P:positive regulation of T cell proliferation"/>
    <property type="evidence" value="ECO:0007669"/>
    <property type="project" value="TreeGrafter"/>
</dbReference>
<evidence type="ECO:0000313" key="13">
    <source>
        <dbReference type="Proteomes" id="UP001152622"/>
    </source>
</evidence>
<keyword evidence="9" id="KW-0325">Glycoprotein</keyword>
<keyword evidence="6" id="KW-0472">Membrane</keyword>
<keyword evidence="13" id="KW-1185">Reference proteome</keyword>
<sequence length="244" mass="27409">MQRALVWVWGSVQCLLLQCLVHVSASYEFAHVGHKAVLPCNWTSRIGTAQRPTSLYLWWETPDESVFELGGSNTGSSLPFEAPDYKGRVEVKLQSFEEGDCSLLLRDVQFSDARLYESYVSKGKGRRFIRSVELSVRDHKYRETVAAGKSLQLKLHTTQAATVVFWGNELEDSGTYKVLDPQGLAVSTVHLTVEEVLPKQSVPENTVDQRYMEDARDGQSSAFRASGPYLITGFLLLFSLHVLF</sequence>
<feature type="signal peptide" evidence="11">
    <location>
        <begin position="1"/>
        <end position="25"/>
    </location>
</feature>
<dbReference type="InterPro" id="IPR036179">
    <property type="entry name" value="Ig-like_dom_sf"/>
</dbReference>
<dbReference type="GO" id="GO:0042130">
    <property type="term" value="P:negative regulation of T cell proliferation"/>
    <property type="evidence" value="ECO:0007669"/>
    <property type="project" value="TreeGrafter"/>
</dbReference>
<keyword evidence="5" id="KW-1133">Transmembrane helix</keyword>
<dbReference type="EMBL" id="JAINUF010000021">
    <property type="protein sequence ID" value="KAJ8335269.1"/>
    <property type="molecule type" value="Genomic_DNA"/>
</dbReference>
<evidence type="ECO:0000313" key="12">
    <source>
        <dbReference type="EMBL" id="KAJ8335269.1"/>
    </source>
</evidence>
<evidence type="ECO:0000256" key="7">
    <source>
        <dbReference type="ARBA" id="ARBA00023157"/>
    </source>
</evidence>
<accession>A0A9Q1EAL9</accession>
<keyword evidence="2" id="KW-1003">Cell membrane</keyword>
<evidence type="ECO:0000256" key="6">
    <source>
        <dbReference type="ARBA" id="ARBA00023136"/>
    </source>
</evidence>
<comment type="caution">
    <text evidence="12">The sequence shown here is derived from an EMBL/GenBank/DDBJ whole genome shotgun (WGS) entry which is preliminary data.</text>
</comment>
<gene>
    <name evidence="12" type="ORF">SKAU_G00409080</name>
</gene>
<dbReference type="GO" id="GO:0031295">
    <property type="term" value="P:T cell costimulation"/>
    <property type="evidence" value="ECO:0007669"/>
    <property type="project" value="TreeGrafter"/>
</dbReference>
<keyword evidence="7" id="KW-1015">Disulfide bond</keyword>
<comment type="subcellular location">
    <subcellularLocation>
        <location evidence="1">Cell membrane</location>
        <topology evidence="1">Single-pass type I membrane protein</topology>
    </subcellularLocation>
</comment>
<dbReference type="PANTHER" id="PTHR25466">
    <property type="entry name" value="T-LYMPHOCYTE ACTIVATION ANTIGEN"/>
    <property type="match status" value="1"/>
</dbReference>
<evidence type="ECO:0000256" key="4">
    <source>
        <dbReference type="ARBA" id="ARBA00022729"/>
    </source>
</evidence>
<evidence type="ECO:0000256" key="11">
    <source>
        <dbReference type="SAM" id="SignalP"/>
    </source>
</evidence>
<dbReference type="GO" id="GO:0071222">
    <property type="term" value="P:cellular response to lipopolysaccharide"/>
    <property type="evidence" value="ECO:0007669"/>
    <property type="project" value="TreeGrafter"/>
</dbReference>
<dbReference type="Gene3D" id="2.60.40.10">
    <property type="entry name" value="Immunoglobulins"/>
    <property type="match status" value="1"/>
</dbReference>
<keyword evidence="10" id="KW-0393">Immunoglobulin domain</keyword>
<evidence type="ECO:0000256" key="2">
    <source>
        <dbReference type="ARBA" id="ARBA00022475"/>
    </source>
</evidence>
<organism evidence="12 13">
    <name type="scientific">Synaphobranchus kaupii</name>
    <name type="common">Kaup's arrowtooth eel</name>
    <dbReference type="NCBI Taxonomy" id="118154"/>
    <lineage>
        <taxon>Eukaryota</taxon>
        <taxon>Metazoa</taxon>
        <taxon>Chordata</taxon>
        <taxon>Craniata</taxon>
        <taxon>Vertebrata</taxon>
        <taxon>Euteleostomi</taxon>
        <taxon>Actinopterygii</taxon>
        <taxon>Neopterygii</taxon>
        <taxon>Teleostei</taxon>
        <taxon>Anguilliformes</taxon>
        <taxon>Synaphobranchidae</taxon>
        <taxon>Synaphobranchus</taxon>
    </lineage>
</organism>
<dbReference type="InterPro" id="IPR051713">
    <property type="entry name" value="T-cell_Activation_Regulation"/>
</dbReference>
<dbReference type="PANTHER" id="PTHR25466:SF11">
    <property type="entry name" value="GALECTIN 17-RELATED"/>
    <property type="match status" value="1"/>
</dbReference>
<evidence type="ECO:0000256" key="3">
    <source>
        <dbReference type="ARBA" id="ARBA00022692"/>
    </source>
</evidence>
<evidence type="ECO:0000256" key="5">
    <source>
        <dbReference type="ARBA" id="ARBA00022989"/>
    </source>
</evidence>
<proteinExistence type="predicted"/>
<evidence type="ECO:0000256" key="8">
    <source>
        <dbReference type="ARBA" id="ARBA00023170"/>
    </source>
</evidence>
<keyword evidence="4 11" id="KW-0732">Signal</keyword>
<dbReference type="AlphaFoldDB" id="A0A9Q1EAL9"/>
<reference evidence="12" key="1">
    <citation type="journal article" date="2023" name="Science">
        <title>Genome structures resolve the early diversification of teleost fishes.</title>
        <authorList>
            <person name="Parey E."/>
            <person name="Louis A."/>
            <person name="Montfort J."/>
            <person name="Bouchez O."/>
            <person name="Roques C."/>
            <person name="Iampietro C."/>
            <person name="Lluch J."/>
            <person name="Castinel A."/>
            <person name="Donnadieu C."/>
            <person name="Desvignes T."/>
            <person name="Floi Bucao C."/>
            <person name="Jouanno E."/>
            <person name="Wen M."/>
            <person name="Mejri S."/>
            <person name="Dirks R."/>
            <person name="Jansen H."/>
            <person name="Henkel C."/>
            <person name="Chen W.J."/>
            <person name="Zahm M."/>
            <person name="Cabau C."/>
            <person name="Klopp C."/>
            <person name="Thompson A.W."/>
            <person name="Robinson-Rechavi M."/>
            <person name="Braasch I."/>
            <person name="Lecointre G."/>
            <person name="Bobe J."/>
            <person name="Postlethwait J.H."/>
            <person name="Berthelot C."/>
            <person name="Roest Crollius H."/>
            <person name="Guiguen Y."/>
        </authorList>
    </citation>
    <scope>NUCLEOTIDE SEQUENCE</scope>
    <source>
        <strain evidence="12">WJC10195</strain>
    </source>
</reference>
<dbReference type="GO" id="GO:0009897">
    <property type="term" value="C:external side of plasma membrane"/>
    <property type="evidence" value="ECO:0007669"/>
    <property type="project" value="TreeGrafter"/>
</dbReference>
<dbReference type="InterPro" id="IPR013783">
    <property type="entry name" value="Ig-like_fold"/>
</dbReference>
<dbReference type="GO" id="GO:0007166">
    <property type="term" value="P:cell surface receptor signaling pathway"/>
    <property type="evidence" value="ECO:0007669"/>
    <property type="project" value="TreeGrafter"/>
</dbReference>
<keyword evidence="8" id="KW-0675">Receptor</keyword>
<dbReference type="SUPFAM" id="SSF48726">
    <property type="entry name" value="Immunoglobulin"/>
    <property type="match status" value="1"/>
</dbReference>
<dbReference type="GO" id="GO:0006955">
    <property type="term" value="P:immune response"/>
    <property type="evidence" value="ECO:0007669"/>
    <property type="project" value="TreeGrafter"/>
</dbReference>
<feature type="chain" id="PRO_5040400563" evidence="11">
    <location>
        <begin position="26"/>
        <end position="244"/>
    </location>
</feature>
<evidence type="ECO:0000256" key="1">
    <source>
        <dbReference type="ARBA" id="ARBA00004251"/>
    </source>
</evidence>